<evidence type="ECO:0000313" key="3">
    <source>
        <dbReference type="Proteomes" id="UP000077037"/>
    </source>
</evidence>
<dbReference type="OrthoDB" id="8636698at2"/>
<keyword evidence="1" id="KW-0812">Transmembrane</keyword>
<dbReference type="InterPro" id="IPR047730">
    <property type="entry name" value="ABZJ_00895-like"/>
</dbReference>
<dbReference type="RefSeq" id="WP_066413863.1">
    <property type="nucleotide sequence ID" value="NZ_FKBS01000014.1"/>
</dbReference>
<proteinExistence type="predicted"/>
<gene>
    <name evidence="2" type="ORF">SAMEA1982600_02133</name>
</gene>
<organism evidence="2 3">
    <name type="scientific">Bordetella ansorpii</name>
    <dbReference type="NCBI Taxonomy" id="288768"/>
    <lineage>
        <taxon>Bacteria</taxon>
        <taxon>Pseudomonadati</taxon>
        <taxon>Pseudomonadota</taxon>
        <taxon>Betaproteobacteria</taxon>
        <taxon>Burkholderiales</taxon>
        <taxon>Alcaligenaceae</taxon>
        <taxon>Bordetella</taxon>
    </lineage>
</organism>
<dbReference type="Proteomes" id="UP000077037">
    <property type="component" value="Unassembled WGS sequence"/>
</dbReference>
<keyword evidence="1" id="KW-0472">Membrane</keyword>
<protein>
    <submittedName>
        <fullName evidence="2">Uncharacterized protein</fullName>
    </submittedName>
</protein>
<name>A0A157P0C7_9BORD</name>
<evidence type="ECO:0000256" key="1">
    <source>
        <dbReference type="SAM" id="Phobius"/>
    </source>
</evidence>
<dbReference type="AlphaFoldDB" id="A0A157P0C7"/>
<feature type="transmembrane region" description="Helical" evidence="1">
    <location>
        <begin position="66"/>
        <end position="88"/>
    </location>
</feature>
<dbReference type="EMBL" id="FKBS01000014">
    <property type="protein sequence ID" value="SAI27092.1"/>
    <property type="molecule type" value="Genomic_DNA"/>
</dbReference>
<evidence type="ECO:0000313" key="2">
    <source>
        <dbReference type="EMBL" id="SAI27092.1"/>
    </source>
</evidence>
<reference evidence="2 3" key="1">
    <citation type="submission" date="2016-03" db="EMBL/GenBank/DDBJ databases">
        <authorList>
            <consortium name="Pathogen Informatics"/>
        </authorList>
    </citation>
    <scope>NUCLEOTIDE SEQUENCE [LARGE SCALE GENOMIC DNA]</scope>
    <source>
        <strain evidence="2 3">NCTC13364</strain>
    </source>
</reference>
<feature type="transmembrane region" description="Helical" evidence="1">
    <location>
        <begin position="100"/>
        <end position="126"/>
    </location>
</feature>
<feature type="transmembrane region" description="Helical" evidence="1">
    <location>
        <begin position="34"/>
        <end position="54"/>
    </location>
</feature>
<sequence>MSIPKLLLRFTLIYLGLLFGVTIILLLLQLGSMTAVRVVALLTAVMAACQSFAKKNGRYFTHQEKLQALIGMTAIDVVLQVAGSLLAFQQAGMEGGTLNVGAFLAVIGFLTLIDVAVILFFMWFVGRQVAKEQASRQGGHPLP</sequence>
<accession>A0A157P0C7</accession>
<feature type="transmembrane region" description="Helical" evidence="1">
    <location>
        <begin position="7"/>
        <end position="28"/>
    </location>
</feature>
<keyword evidence="1" id="KW-1133">Transmembrane helix</keyword>
<dbReference type="NCBIfam" id="NF038216">
    <property type="entry name" value="ABZJ_00895_fam"/>
    <property type="match status" value="1"/>
</dbReference>